<feature type="transmembrane region" description="Helical" evidence="1">
    <location>
        <begin position="272"/>
        <end position="298"/>
    </location>
</feature>
<feature type="transmembrane region" description="Helical" evidence="1">
    <location>
        <begin position="197"/>
        <end position="222"/>
    </location>
</feature>
<keyword evidence="1" id="KW-0472">Membrane</keyword>
<dbReference type="EMBL" id="VLLF01000002">
    <property type="protein sequence ID" value="TWI90037.1"/>
    <property type="molecule type" value="Genomic_DNA"/>
</dbReference>
<proteinExistence type="predicted"/>
<feature type="transmembrane region" description="Helical" evidence="1">
    <location>
        <begin position="130"/>
        <end position="151"/>
    </location>
</feature>
<evidence type="ECO:0008006" key="4">
    <source>
        <dbReference type="Google" id="ProtNLM"/>
    </source>
</evidence>
<feature type="transmembrane region" description="Helical" evidence="1">
    <location>
        <begin position="52"/>
        <end position="70"/>
    </location>
</feature>
<evidence type="ECO:0000313" key="2">
    <source>
        <dbReference type="EMBL" id="TWI90037.1"/>
    </source>
</evidence>
<feature type="transmembrane region" description="Helical" evidence="1">
    <location>
        <begin position="163"/>
        <end position="185"/>
    </location>
</feature>
<protein>
    <recommendedName>
        <fullName evidence="4">Lysylphosphatidylglycerol synthase-like protein</fullName>
    </recommendedName>
</protein>
<feature type="transmembrane region" description="Helical" evidence="1">
    <location>
        <begin position="12"/>
        <end position="32"/>
    </location>
</feature>
<dbReference type="AlphaFoldDB" id="A0A562T8X1"/>
<evidence type="ECO:0000313" key="3">
    <source>
        <dbReference type="Proteomes" id="UP000320593"/>
    </source>
</evidence>
<sequence>MTTGGRSTTDKWKVTFLWAGRLAMVLALLLLCLESYKSWPGISSWRPDAADLFVLTGCAAGYACALFLLAEAWHRIVRAFGTPERAVSYKAYMRSSVAKYLPGNVAHLIGRGFLMRGNTLKDGDIVKSTFVELIITPAGALLTLAVLFLVAGQSTFAPWFGNYSEGMAVGGLFVCSAAAIVLALGRIANRPNARLQLSWAVFLSALFMAVLGLIFIAIYSLLSSDIPRAELFEASIVSWLLGFVTPGAPGGLGVREASLSILLQDHGADATVLISAALLRLVTIAGDLIFFSTSWLIFPHRPARETKKGGRSRLG</sequence>
<gene>
    <name evidence="2" type="ORF">JM93_01013</name>
</gene>
<evidence type="ECO:0000256" key="1">
    <source>
        <dbReference type="SAM" id="Phobius"/>
    </source>
</evidence>
<name>A0A562T8X1_9HYPH</name>
<comment type="caution">
    <text evidence="2">The sequence shown here is derived from an EMBL/GenBank/DDBJ whole genome shotgun (WGS) entry which is preliminary data.</text>
</comment>
<keyword evidence="3" id="KW-1185">Reference proteome</keyword>
<dbReference type="Proteomes" id="UP000320593">
    <property type="component" value="Unassembled WGS sequence"/>
</dbReference>
<keyword evidence="1" id="KW-1133">Transmembrane helix</keyword>
<reference evidence="2 3" key="1">
    <citation type="submission" date="2019-07" db="EMBL/GenBank/DDBJ databases">
        <title>Genomic Encyclopedia of Archaeal and Bacterial Type Strains, Phase II (KMG-II): from individual species to whole genera.</title>
        <authorList>
            <person name="Goeker M."/>
        </authorList>
    </citation>
    <scope>NUCLEOTIDE SEQUENCE [LARGE SCALE GENOMIC DNA]</scope>
    <source>
        <strain evidence="2 3">ATCC BAA-252</strain>
    </source>
</reference>
<keyword evidence="1" id="KW-0812">Transmembrane</keyword>
<organism evidence="2 3">
    <name type="scientific">Roseibium hamelinense</name>
    <dbReference type="NCBI Taxonomy" id="150831"/>
    <lineage>
        <taxon>Bacteria</taxon>
        <taxon>Pseudomonadati</taxon>
        <taxon>Pseudomonadota</taxon>
        <taxon>Alphaproteobacteria</taxon>
        <taxon>Hyphomicrobiales</taxon>
        <taxon>Stappiaceae</taxon>
        <taxon>Roseibium</taxon>
    </lineage>
</organism>
<accession>A0A562T8X1</accession>